<reference evidence="1" key="1">
    <citation type="submission" date="2020-08" db="EMBL/GenBank/DDBJ databases">
        <title>Genomic Encyclopedia of Type Strains, Phase IV (KMG-V): Genome sequencing to study the core and pangenomes of soil and plant-associated prokaryotes.</title>
        <authorList>
            <person name="Whitman W."/>
        </authorList>
    </citation>
    <scope>NUCLEOTIDE SEQUENCE [LARGE SCALE GENOMIC DNA]</scope>
    <source>
        <strain evidence="1">M8UP27</strain>
    </source>
</reference>
<keyword evidence="2" id="KW-1185">Reference proteome</keyword>
<proteinExistence type="predicted"/>
<accession>A0A7W8IFY9</accession>
<evidence type="ECO:0000313" key="1">
    <source>
        <dbReference type="EMBL" id="MBB5316443.1"/>
    </source>
</evidence>
<comment type="caution">
    <text evidence="1">The sequence shown here is derived from an EMBL/GenBank/DDBJ whole genome shotgun (WGS) entry which is preliminary data.</text>
</comment>
<dbReference type="EMBL" id="JACHDY010000001">
    <property type="protein sequence ID" value="MBB5316443.1"/>
    <property type="molecule type" value="Genomic_DNA"/>
</dbReference>
<protein>
    <submittedName>
        <fullName evidence="1">Uncharacterized protein</fullName>
    </submittedName>
</protein>
<organism evidence="1 2">
    <name type="scientific">Tunturiibacter empetritectus</name>
    <dbReference type="NCBI Taxonomy" id="3069691"/>
    <lineage>
        <taxon>Bacteria</taxon>
        <taxon>Pseudomonadati</taxon>
        <taxon>Acidobacteriota</taxon>
        <taxon>Terriglobia</taxon>
        <taxon>Terriglobales</taxon>
        <taxon>Acidobacteriaceae</taxon>
        <taxon>Tunturiibacter</taxon>
    </lineage>
</organism>
<dbReference type="Proteomes" id="UP000568106">
    <property type="component" value="Unassembled WGS sequence"/>
</dbReference>
<name>A0A7W8IFY9_9BACT</name>
<gene>
    <name evidence="1" type="ORF">HDF09_001093</name>
</gene>
<sequence length="158" mass="17402">MAINIKRVVMRSGIILARFNVKFLTFLCFLSLALRGTAQECGVCTKNGIDMPISLGMGVVRTPEFSAKRGFYNVDIDVKWLLPTDELRCKMGFAVSPSDNHCKWASLLDIRWRVLDGSEVVAEGTDSGRSTGFDADSRSLTRNVANFKAAAHHKSLSS</sequence>
<dbReference type="AlphaFoldDB" id="A0A7W8IFY9"/>
<evidence type="ECO:0000313" key="2">
    <source>
        <dbReference type="Proteomes" id="UP000568106"/>
    </source>
</evidence>